<dbReference type="InterPro" id="IPR001810">
    <property type="entry name" value="F-box_dom"/>
</dbReference>
<dbReference type="SUPFAM" id="SSF81383">
    <property type="entry name" value="F-box domain"/>
    <property type="match status" value="1"/>
</dbReference>
<dbReference type="PANTHER" id="PTHR31900:SF30">
    <property type="entry name" value="SUPERFAMILY PROTEIN, PUTATIVE-RELATED"/>
    <property type="match status" value="1"/>
</dbReference>
<organism evidence="4">
    <name type="scientific">Eucalyptus grandis</name>
    <name type="common">Flooded gum</name>
    <dbReference type="NCBI Taxonomy" id="71139"/>
    <lineage>
        <taxon>Eukaryota</taxon>
        <taxon>Viridiplantae</taxon>
        <taxon>Streptophyta</taxon>
        <taxon>Embryophyta</taxon>
        <taxon>Tracheophyta</taxon>
        <taxon>Spermatophyta</taxon>
        <taxon>Magnoliopsida</taxon>
        <taxon>eudicotyledons</taxon>
        <taxon>Gunneridae</taxon>
        <taxon>Pentapetalae</taxon>
        <taxon>rosids</taxon>
        <taxon>malvids</taxon>
        <taxon>Myrtales</taxon>
        <taxon>Myrtaceae</taxon>
        <taxon>Myrtoideae</taxon>
        <taxon>Eucalypteae</taxon>
        <taxon>Eucalyptus</taxon>
    </lineage>
</organism>
<dbReference type="FunCoup" id="A0A059C9T4">
    <property type="interactions" value="1780"/>
</dbReference>
<dbReference type="SUPFAM" id="SSF52047">
    <property type="entry name" value="RNI-like"/>
    <property type="match status" value="1"/>
</dbReference>
<dbReference type="Pfam" id="PF24758">
    <property type="entry name" value="LRR_At5g56370"/>
    <property type="match status" value="1"/>
</dbReference>
<dbReference type="InterPro" id="IPR055411">
    <property type="entry name" value="LRR_FXL15/At3g58940/PEG3-like"/>
</dbReference>
<dbReference type="eggNOG" id="ENOG502RXSD">
    <property type="taxonomic scope" value="Eukaryota"/>
</dbReference>
<proteinExistence type="predicted"/>
<dbReference type="GO" id="GO:0003712">
    <property type="term" value="F:transcription coregulator activity"/>
    <property type="evidence" value="ECO:0007669"/>
    <property type="project" value="InterPro"/>
</dbReference>
<dbReference type="GO" id="GO:0005634">
    <property type="term" value="C:nucleus"/>
    <property type="evidence" value="ECO:0007669"/>
    <property type="project" value="UniProtKB-SubCell"/>
</dbReference>
<dbReference type="Gene3D" id="1.10.246.20">
    <property type="entry name" value="Coactivator CBP, KIX domain"/>
    <property type="match status" value="1"/>
</dbReference>
<evidence type="ECO:0000259" key="3">
    <source>
        <dbReference type="PROSITE" id="PS50181"/>
    </source>
</evidence>
<feature type="domain" description="F-box" evidence="3">
    <location>
        <begin position="151"/>
        <end position="196"/>
    </location>
</feature>
<protein>
    <recommendedName>
        <fullName evidence="3">F-box domain-containing protein</fullName>
    </recommendedName>
</protein>
<dbReference type="Pfam" id="PF16987">
    <property type="entry name" value="KIX_2"/>
    <property type="match status" value="1"/>
</dbReference>
<dbReference type="Gramene" id="KCW74705">
    <property type="protein sequence ID" value="KCW74705"/>
    <property type="gene ID" value="EUGRSUZ_E03431"/>
</dbReference>
<evidence type="ECO:0000256" key="2">
    <source>
        <dbReference type="ARBA" id="ARBA00023242"/>
    </source>
</evidence>
<dbReference type="FunFam" id="1.10.246.20:FF:000003">
    <property type="entry name" value="Mediator of RNA polymerase II transcription subunit 15a"/>
    <property type="match status" value="1"/>
</dbReference>
<accession>A0A059C9T4</accession>
<dbReference type="AlphaFoldDB" id="A0A059C9T4"/>
<dbReference type="InterPro" id="IPR032675">
    <property type="entry name" value="LRR_dom_sf"/>
</dbReference>
<evidence type="ECO:0000256" key="1">
    <source>
        <dbReference type="ARBA" id="ARBA00004123"/>
    </source>
</evidence>
<dbReference type="EMBL" id="KK198757">
    <property type="protein sequence ID" value="KCW74705.1"/>
    <property type="molecule type" value="Genomic_DNA"/>
</dbReference>
<comment type="subcellular location">
    <subcellularLocation>
        <location evidence="1">Nucleus</location>
    </subcellularLocation>
</comment>
<dbReference type="InterPro" id="IPR053781">
    <property type="entry name" value="F-box_AtFBL13-like"/>
</dbReference>
<reference evidence="4" key="1">
    <citation type="submission" date="2013-07" db="EMBL/GenBank/DDBJ databases">
        <title>The genome of Eucalyptus grandis.</title>
        <authorList>
            <person name="Schmutz J."/>
            <person name="Hayes R."/>
            <person name="Myburg A."/>
            <person name="Tuskan G."/>
            <person name="Grattapaglia D."/>
            <person name="Rokhsar D.S."/>
        </authorList>
    </citation>
    <scope>NUCLEOTIDE SEQUENCE</scope>
    <source>
        <tissue evidence="4">Leaf extractions</tissue>
    </source>
</reference>
<dbReference type="STRING" id="71139.A0A059C9T4"/>
<dbReference type="CDD" id="cd22160">
    <property type="entry name" value="F-box_AtFBL13-like"/>
    <property type="match status" value="1"/>
</dbReference>
<name>A0A059C9T4_EUCGR</name>
<dbReference type="InParanoid" id="A0A059C9T4"/>
<keyword evidence="2" id="KW-0539">Nucleus</keyword>
<dbReference type="InterPro" id="IPR036546">
    <property type="entry name" value="MED15_KIX"/>
</dbReference>
<dbReference type="GO" id="GO:0006355">
    <property type="term" value="P:regulation of DNA-templated transcription"/>
    <property type="evidence" value="ECO:0007669"/>
    <property type="project" value="InterPro"/>
</dbReference>
<dbReference type="Pfam" id="PF00646">
    <property type="entry name" value="F-box"/>
    <property type="match status" value="1"/>
</dbReference>
<dbReference type="SMART" id="SM00256">
    <property type="entry name" value="FBOX"/>
    <property type="match status" value="1"/>
</dbReference>
<dbReference type="Gene3D" id="1.20.1280.50">
    <property type="match status" value="1"/>
</dbReference>
<dbReference type="Gene3D" id="3.80.10.10">
    <property type="entry name" value="Ribonuclease Inhibitor"/>
    <property type="match status" value="1"/>
</dbReference>
<dbReference type="InterPro" id="IPR036047">
    <property type="entry name" value="F-box-like_dom_sf"/>
</dbReference>
<gene>
    <name evidence="4" type="ORF">EUGRSUZ_E03431</name>
</gene>
<sequence>MPPGGGVGGGAGAVLDRGDWRAQLPPEARERIVNKILEYLLRHHPVSNREGLQELNKIALRFEGTFYAAATSQSDYIWKISLKIWTMETKSQSTRPYALPSNPAGNSCEDSAGKGKILNTPPSMASINNGLCHQKRARLPPSNQNENQNPVDYISQLPNDIIAHIFSFLTTKDAVKTSVLSKQWRSTWTSNQYMSFSLPPGSSWNPKSFIAFVDSVLLRCTAIQVKRFLFDAPYLAFMQSSLDTWLQFAIMHDVEEVSITPHYWHYNIYALPQILFLCTTLVSLCVSQCCFSVFSAVNWCSLKILRIEYAELNDEGMVRVFSGSPVLEFLELKSCQGVKHIMVESKSFRELVIDSHEFRPGQGLMLKIWAPRLLKLRLLGNSQGGDFSLDEVSSLIEAELNFNMEICALDKVKARADLVKGLLKRLHHVMKLVMGSWCLQALSLMGARDMFLPSLECRHLILLSTAGHKRVPEAIAKILESTRLLEKLFIQMTCTPNSAIGLKAERAGCRVFAGEEFWNLVKWRIYQCLMHLRHVEIVDGGASLLAWEPVLSLLKFLLQNALWLDKIVINSTNSKSSQAFEPSPQLEVGRILLSHPKCSPSAKVILRYPFQGCPSV</sequence>
<dbReference type="PROSITE" id="PS50181">
    <property type="entry name" value="FBOX"/>
    <property type="match status" value="1"/>
</dbReference>
<dbReference type="PANTHER" id="PTHR31900">
    <property type="entry name" value="F-BOX/RNI SUPERFAMILY PROTEIN-RELATED"/>
    <property type="match status" value="1"/>
</dbReference>
<dbReference type="InterPro" id="IPR036529">
    <property type="entry name" value="KIX_dom_sf"/>
</dbReference>
<evidence type="ECO:0000313" key="4">
    <source>
        <dbReference type="EMBL" id="KCW74705.1"/>
    </source>
</evidence>
<dbReference type="InterPro" id="IPR050232">
    <property type="entry name" value="FBL13/AtMIF1-like"/>
</dbReference>
<dbReference type="SUPFAM" id="SSF47040">
    <property type="entry name" value="Kix domain of CBP (creb binding protein)"/>
    <property type="match status" value="1"/>
</dbReference>